<dbReference type="Proteomes" id="UP000609121">
    <property type="component" value="Unassembled WGS sequence"/>
</dbReference>
<keyword evidence="2" id="KW-1185">Reference proteome</keyword>
<reference evidence="1" key="1">
    <citation type="submission" date="2020-09" db="EMBL/GenBank/DDBJ databases">
        <title>A novel bacterium of genus Mangrovicoccus, isolated from South China Sea.</title>
        <authorList>
            <person name="Huang H."/>
            <person name="Mo K."/>
            <person name="Hu Y."/>
        </authorList>
    </citation>
    <scope>NUCLEOTIDE SEQUENCE</scope>
    <source>
        <strain evidence="1">HB182678</strain>
    </source>
</reference>
<accession>A0A8J7CX41</accession>
<protein>
    <submittedName>
        <fullName evidence="1">Uncharacterized protein</fullName>
    </submittedName>
</protein>
<comment type="caution">
    <text evidence="1">The sequence shown here is derived from an EMBL/GenBank/DDBJ whole genome shotgun (WGS) entry which is preliminary data.</text>
</comment>
<name>A0A8J7CX41_9RHOB</name>
<evidence type="ECO:0000313" key="1">
    <source>
        <dbReference type="EMBL" id="MBE3638517.1"/>
    </source>
</evidence>
<dbReference type="AlphaFoldDB" id="A0A8J7CX41"/>
<gene>
    <name evidence="1" type="ORF">ICN82_09910</name>
</gene>
<sequence>GEPCFRYAPLPALDFNAAGLLYFPAFSMIAEMAAPAGGALREREITYLGNLDPGGMVSAEACAQGLSLRDGTGALLAAVTTRTG</sequence>
<dbReference type="EMBL" id="JACVXA010000024">
    <property type="protein sequence ID" value="MBE3638517.1"/>
    <property type="molecule type" value="Genomic_DNA"/>
</dbReference>
<evidence type="ECO:0000313" key="2">
    <source>
        <dbReference type="Proteomes" id="UP000609121"/>
    </source>
</evidence>
<organism evidence="1 2">
    <name type="scientific">Mangrovicoccus algicola</name>
    <dbReference type="NCBI Taxonomy" id="2771008"/>
    <lineage>
        <taxon>Bacteria</taxon>
        <taxon>Pseudomonadati</taxon>
        <taxon>Pseudomonadota</taxon>
        <taxon>Alphaproteobacteria</taxon>
        <taxon>Rhodobacterales</taxon>
        <taxon>Paracoccaceae</taxon>
        <taxon>Mangrovicoccus</taxon>
    </lineage>
</organism>
<dbReference type="Gene3D" id="3.10.129.10">
    <property type="entry name" value="Hotdog Thioesterase"/>
    <property type="match status" value="1"/>
</dbReference>
<feature type="non-terminal residue" evidence="1">
    <location>
        <position position="1"/>
    </location>
</feature>
<proteinExistence type="predicted"/>